<sequence>MESCGSWIDELLDSKNSSNENGIEEAPVKRSRTFCLSFSAISRGLSPFLDMWISSGKIDLVNLLKDAIFNDLIDECRHNNPGARLSSQLRTRLERLSSENRTELVNRVKDGCAPLFIACMRGHAEMVEYLIKVCGADVEERGLYEVPDDRSVHFVTPLWCAAVSGKLNVIKVLVENGANVNAASDSGSTPVRSACFMTHMEIVKYLVAHGADILKPNYNGGTCLINSVQSASLCQLLLQNGAQVNVRDIQNKTALHYAIQEHRCETTALLLDHGADPHARSRLNDDALRTACLKGAQAIFDLLRERVNYEPERLADAYELLGSTLLDEHNDTQSALQHWLTAVQIRLANGQNGQPIPKRPVVPLRETFGYAREFITEEELNSLDVDAMRMHSLLICERILGEQHKDTLFRLMYRGAAYADALRYQRCIDLWKRALEVRIMRDSIMSSDTCFTAQALVRLFVDLNEKLLLIHDPYEEGKNPRFDDVAAVFLMLAQPLVESRPLFEIHPVNKRQQESYDRILKCITHLVYLLVKTARTEDDRQRVYSLITNLVRYNPCSASTGDSLLHLCVSRLNTIKSSYFAEDTQVNQVVFPDLEVTRVLLQCGAPVKACNKSRSTPLHVASNPYNFDNSLVKLLLDHGAHLDQSNKNGERPSLSIGSNTRSSVNLVNYTTLCCLAAVVVSKNKIPYRGQIPSTLENFVALHEPSL</sequence>
<keyword evidence="1" id="KW-0677">Repeat</keyword>
<dbReference type="InParanoid" id="A0A6P9AK45"/>
<dbReference type="OrthoDB" id="3246549at2759"/>
<name>A0A6P9AK45_THRPL</name>
<gene>
    <name evidence="5" type="primary">LOC117653914</name>
</gene>
<dbReference type="AlphaFoldDB" id="A0A6P9AK45"/>
<dbReference type="GeneID" id="117653914"/>
<evidence type="ECO:0000313" key="5">
    <source>
        <dbReference type="RefSeq" id="XP_034255821.1"/>
    </source>
</evidence>
<reference evidence="5" key="1">
    <citation type="submission" date="2025-08" db="UniProtKB">
        <authorList>
            <consortium name="RefSeq"/>
        </authorList>
    </citation>
    <scope>IDENTIFICATION</scope>
    <source>
        <tissue evidence="5">Total insect</tissue>
    </source>
</reference>
<evidence type="ECO:0000256" key="2">
    <source>
        <dbReference type="ARBA" id="ARBA00023043"/>
    </source>
</evidence>
<dbReference type="InterPro" id="IPR002110">
    <property type="entry name" value="Ankyrin_rpt"/>
</dbReference>
<keyword evidence="2 3" id="KW-0040">ANK repeat</keyword>
<accession>A0A6P9AK45</accession>
<dbReference type="FunCoup" id="A0A6P9AK45">
    <property type="interactions" value="16"/>
</dbReference>
<dbReference type="SUPFAM" id="SSF48403">
    <property type="entry name" value="Ankyrin repeat"/>
    <property type="match status" value="2"/>
</dbReference>
<dbReference type="SMART" id="SM00248">
    <property type="entry name" value="ANK"/>
    <property type="match status" value="7"/>
</dbReference>
<dbReference type="Gene3D" id="1.25.40.20">
    <property type="entry name" value="Ankyrin repeat-containing domain"/>
    <property type="match status" value="3"/>
</dbReference>
<keyword evidence="4" id="KW-1185">Reference proteome</keyword>
<dbReference type="Pfam" id="PF00023">
    <property type="entry name" value="Ank"/>
    <property type="match status" value="2"/>
</dbReference>
<dbReference type="FunFam" id="1.25.40.20:FF:000466">
    <property type="entry name" value="Mann-cup, isoform B"/>
    <property type="match status" value="1"/>
</dbReference>
<evidence type="ECO:0000256" key="1">
    <source>
        <dbReference type="ARBA" id="ARBA00022737"/>
    </source>
</evidence>
<evidence type="ECO:0000256" key="3">
    <source>
        <dbReference type="PROSITE-ProRule" id="PRU00023"/>
    </source>
</evidence>
<feature type="repeat" description="ANK" evidence="3">
    <location>
        <begin position="186"/>
        <end position="218"/>
    </location>
</feature>
<dbReference type="PANTHER" id="PTHR24173:SF82">
    <property type="entry name" value="FI19351P1"/>
    <property type="match status" value="1"/>
</dbReference>
<proteinExistence type="predicted"/>
<dbReference type="PROSITE" id="PS50088">
    <property type="entry name" value="ANK_REPEAT"/>
    <property type="match status" value="4"/>
</dbReference>
<protein>
    <submittedName>
        <fullName evidence="5">Protein fem-1 homolog CG6966 isoform X1</fullName>
    </submittedName>
</protein>
<dbReference type="PRINTS" id="PR01415">
    <property type="entry name" value="ANKYRIN"/>
</dbReference>
<feature type="repeat" description="ANK" evidence="3">
    <location>
        <begin position="613"/>
        <end position="647"/>
    </location>
</feature>
<dbReference type="CTD" id="42076"/>
<dbReference type="InterPro" id="IPR036770">
    <property type="entry name" value="Ankyrin_rpt-contain_sf"/>
</dbReference>
<feature type="repeat" description="ANK" evidence="3">
    <location>
        <begin position="250"/>
        <end position="282"/>
    </location>
</feature>
<dbReference type="Pfam" id="PF12796">
    <property type="entry name" value="Ank_2"/>
    <property type="match status" value="2"/>
</dbReference>
<dbReference type="RefSeq" id="XP_034255821.1">
    <property type="nucleotide sequence ID" value="XM_034399930.1"/>
</dbReference>
<dbReference type="KEGG" id="tpal:117653914"/>
<organism evidence="5">
    <name type="scientific">Thrips palmi</name>
    <name type="common">Melon thrips</name>
    <dbReference type="NCBI Taxonomy" id="161013"/>
    <lineage>
        <taxon>Eukaryota</taxon>
        <taxon>Metazoa</taxon>
        <taxon>Ecdysozoa</taxon>
        <taxon>Arthropoda</taxon>
        <taxon>Hexapoda</taxon>
        <taxon>Insecta</taxon>
        <taxon>Pterygota</taxon>
        <taxon>Neoptera</taxon>
        <taxon>Paraneoptera</taxon>
        <taxon>Thysanoptera</taxon>
        <taxon>Terebrantia</taxon>
        <taxon>Thripoidea</taxon>
        <taxon>Thripidae</taxon>
        <taxon>Thrips</taxon>
    </lineage>
</organism>
<dbReference type="PANTHER" id="PTHR24173">
    <property type="entry name" value="ANKYRIN REPEAT CONTAINING"/>
    <property type="match status" value="1"/>
</dbReference>
<evidence type="ECO:0000313" key="4">
    <source>
        <dbReference type="Proteomes" id="UP000515158"/>
    </source>
</evidence>
<feature type="repeat" description="ANK" evidence="3">
    <location>
        <begin position="153"/>
        <end position="185"/>
    </location>
</feature>
<dbReference type="Proteomes" id="UP000515158">
    <property type="component" value="Unplaced"/>
</dbReference>
<dbReference type="PROSITE" id="PS50297">
    <property type="entry name" value="ANK_REP_REGION"/>
    <property type="match status" value="4"/>
</dbReference>